<dbReference type="EMBL" id="BGZK01000312">
    <property type="protein sequence ID" value="GBP35987.1"/>
    <property type="molecule type" value="Genomic_DNA"/>
</dbReference>
<evidence type="ECO:0000313" key="3">
    <source>
        <dbReference type="Proteomes" id="UP000299102"/>
    </source>
</evidence>
<protein>
    <submittedName>
        <fullName evidence="2">Uncharacterized protein</fullName>
    </submittedName>
</protein>
<feature type="compositionally biased region" description="Basic and acidic residues" evidence="1">
    <location>
        <begin position="172"/>
        <end position="186"/>
    </location>
</feature>
<name>A0A4C1VCJ3_EUMVA</name>
<evidence type="ECO:0000313" key="2">
    <source>
        <dbReference type="EMBL" id="GBP35987.1"/>
    </source>
</evidence>
<keyword evidence="3" id="KW-1185">Reference proteome</keyword>
<organism evidence="2 3">
    <name type="scientific">Eumeta variegata</name>
    <name type="common">Bagworm moth</name>
    <name type="synonym">Eumeta japonica</name>
    <dbReference type="NCBI Taxonomy" id="151549"/>
    <lineage>
        <taxon>Eukaryota</taxon>
        <taxon>Metazoa</taxon>
        <taxon>Ecdysozoa</taxon>
        <taxon>Arthropoda</taxon>
        <taxon>Hexapoda</taxon>
        <taxon>Insecta</taxon>
        <taxon>Pterygota</taxon>
        <taxon>Neoptera</taxon>
        <taxon>Endopterygota</taxon>
        <taxon>Lepidoptera</taxon>
        <taxon>Glossata</taxon>
        <taxon>Ditrysia</taxon>
        <taxon>Tineoidea</taxon>
        <taxon>Psychidae</taxon>
        <taxon>Oiketicinae</taxon>
        <taxon>Eumeta</taxon>
    </lineage>
</organism>
<feature type="region of interest" description="Disordered" evidence="1">
    <location>
        <begin position="156"/>
        <end position="186"/>
    </location>
</feature>
<evidence type="ECO:0000256" key="1">
    <source>
        <dbReference type="SAM" id="MobiDB-lite"/>
    </source>
</evidence>
<comment type="caution">
    <text evidence="2">The sequence shown here is derived from an EMBL/GenBank/DDBJ whole genome shotgun (WGS) entry which is preliminary data.</text>
</comment>
<reference evidence="2 3" key="1">
    <citation type="journal article" date="2019" name="Commun. Biol.">
        <title>The bagworm genome reveals a unique fibroin gene that provides high tensile strength.</title>
        <authorList>
            <person name="Kono N."/>
            <person name="Nakamura H."/>
            <person name="Ohtoshi R."/>
            <person name="Tomita M."/>
            <person name="Numata K."/>
            <person name="Arakawa K."/>
        </authorList>
    </citation>
    <scope>NUCLEOTIDE SEQUENCE [LARGE SCALE GENOMIC DNA]</scope>
</reference>
<proteinExistence type="predicted"/>
<accession>A0A4C1VCJ3</accession>
<dbReference type="Proteomes" id="UP000299102">
    <property type="component" value="Unassembled WGS sequence"/>
</dbReference>
<dbReference type="AlphaFoldDB" id="A0A4C1VCJ3"/>
<gene>
    <name evidence="2" type="ORF">EVAR_91539_1</name>
</gene>
<sequence>MYVPTARTRVPPSRSINISELPRVICVMNEGNLTPIRGDTDKRYNLLMTARRTPRTTHARVCDHPTLVKSTSFETKATGFNSDRERCDLQVFNLSKTRSVSRIQFPLRKSSKSVRRLDEPIRSRPRDHASYVSALSEFPFDMGKLGLFPTRSVATTTDTPARSSNVRSGGFGEEKRNILHSDRDPDFDPDPALDSHAGTACYSDFGHDVDFNLRTAVDFDLDFFLDFEPGSVSVLDSAPRCIYNSDSLTDVHFQFGKY</sequence>
<feature type="compositionally biased region" description="Polar residues" evidence="1">
    <location>
        <begin position="156"/>
        <end position="167"/>
    </location>
</feature>